<dbReference type="SMART" id="SM00342">
    <property type="entry name" value="HTH_ARAC"/>
    <property type="match status" value="1"/>
</dbReference>
<dbReference type="PRINTS" id="PR00032">
    <property type="entry name" value="HTHARAC"/>
</dbReference>
<accession>A0ABT7FJS2</accession>
<reference evidence="5 6" key="1">
    <citation type="submission" date="2023-05" db="EMBL/GenBank/DDBJ databases">
        <title>Sedimentitalea sp. nov. JM2-8.</title>
        <authorList>
            <person name="Huang J."/>
        </authorList>
    </citation>
    <scope>NUCLEOTIDE SEQUENCE [LARGE SCALE GENOMIC DNA]</scope>
    <source>
        <strain evidence="5 6">JM2-8</strain>
    </source>
</reference>
<dbReference type="EMBL" id="JASNJE010000035">
    <property type="protein sequence ID" value="MDK3075328.1"/>
    <property type="molecule type" value="Genomic_DNA"/>
</dbReference>
<dbReference type="PANTHER" id="PTHR43280">
    <property type="entry name" value="ARAC-FAMILY TRANSCRIPTIONAL REGULATOR"/>
    <property type="match status" value="1"/>
</dbReference>
<dbReference type="InterPro" id="IPR018060">
    <property type="entry name" value="HTH_AraC"/>
</dbReference>
<evidence type="ECO:0000256" key="2">
    <source>
        <dbReference type="ARBA" id="ARBA00023125"/>
    </source>
</evidence>
<comment type="caution">
    <text evidence="5">The sequence shown here is derived from an EMBL/GenBank/DDBJ whole genome shotgun (WGS) entry which is preliminary data.</text>
</comment>
<keyword evidence="6" id="KW-1185">Reference proteome</keyword>
<protein>
    <submittedName>
        <fullName evidence="5">Helix-turn-helix transcriptional regulator</fullName>
    </submittedName>
</protein>
<keyword evidence="1" id="KW-0805">Transcription regulation</keyword>
<evidence type="ECO:0000256" key="3">
    <source>
        <dbReference type="ARBA" id="ARBA00023163"/>
    </source>
</evidence>
<dbReference type="Proteomes" id="UP001227126">
    <property type="component" value="Unassembled WGS sequence"/>
</dbReference>
<organism evidence="5 6">
    <name type="scientific">Sedimentitalea xiamensis</name>
    <dbReference type="NCBI Taxonomy" id="3050037"/>
    <lineage>
        <taxon>Bacteria</taxon>
        <taxon>Pseudomonadati</taxon>
        <taxon>Pseudomonadota</taxon>
        <taxon>Alphaproteobacteria</taxon>
        <taxon>Rhodobacterales</taxon>
        <taxon>Paracoccaceae</taxon>
        <taxon>Sedimentitalea</taxon>
    </lineage>
</organism>
<dbReference type="PROSITE" id="PS01124">
    <property type="entry name" value="HTH_ARAC_FAMILY_2"/>
    <property type="match status" value="1"/>
</dbReference>
<keyword evidence="2" id="KW-0238">DNA-binding</keyword>
<dbReference type="Gene3D" id="1.10.10.60">
    <property type="entry name" value="Homeodomain-like"/>
    <property type="match status" value="1"/>
</dbReference>
<evidence type="ECO:0000259" key="4">
    <source>
        <dbReference type="PROSITE" id="PS01124"/>
    </source>
</evidence>
<dbReference type="InterPro" id="IPR009057">
    <property type="entry name" value="Homeodomain-like_sf"/>
</dbReference>
<evidence type="ECO:0000313" key="5">
    <source>
        <dbReference type="EMBL" id="MDK3075328.1"/>
    </source>
</evidence>
<feature type="domain" description="HTH araC/xylS-type" evidence="4">
    <location>
        <begin position="176"/>
        <end position="274"/>
    </location>
</feature>
<gene>
    <name evidence="5" type="ORF">QO034_19805</name>
</gene>
<proteinExistence type="predicted"/>
<name>A0ABT7FJS2_9RHOB</name>
<sequence>MPITHRPIASRRPATGLHRIRSPLSRIAFTLAPRTSHLLWLEYGTARLQGPGDATPEHAGPRILWWADGERRDLIVEIGARGTLVSIPETTLLQVLPVTPIGDQMQRTLSQNLELPTDALGAMTDLLAGFASERQGTDPGADIAAANYLALLVLQIWRMARKDLVHLGGAPQGLSERFVLLAAQRVRDHRLVDDYARDLKVSRNRLGSAVKRATGLSPRAYLHRLLVRDAMELLANTGMPVSQVAFRLGFADPAYFTRFFQRETGQNPGAFRRSFSKKPNVEFQSFAAWP</sequence>
<evidence type="ECO:0000256" key="1">
    <source>
        <dbReference type="ARBA" id="ARBA00023015"/>
    </source>
</evidence>
<evidence type="ECO:0000313" key="6">
    <source>
        <dbReference type="Proteomes" id="UP001227126"/>
    </source>
</evidence>
<dbReference type="InterPro" id="IPR020449">
    <property type="entry name" value="Tscrpt_reg_AraC-type_HTH"/>
</dbReference>
<dbReference type="Pfam" id="PF12833">
    <property type="entry name" value="HTH_18"/>
    <property type="match status" value="1"/>
</dbReference>
<dbReference type="SUPFAM" id="SSF46689">
    <property type="entry name" value="Homeodomain-like"/>
    <property type="match status" value="1"/>
</dbReference>
<dbReference type="RefSeq" id="WP_284487256.1">
    <property type="nucleotide sequence ID" value="NZ_JASNJE010000035.1"/>
</dbReference>
<keyword evidence="3" id="KW-0804">Transcription</keyword>
<dbReference type="PANTHER" id="PTHR43280:SF32">
    <property type="entry name" value="TRANSCRIPTIONAL REGULATORY PROTEIN"/>
    <property type="match status" value="1"/>
</dbReference>